<keyword evidence="4 7" id="KW-0812">Transmembrane</keyword>
<feature type="transmembrane region" description="Helical" evidence="7">
    <location>
        <begin position="287"/>
        <end position="309"/>
    </location>
</feature>
<dbReference type="PANTHER" id="PTHR43227">
    <property type="entry name" value="BLL4140 PROTEIN"/>
    <property type="match status" value="1"/>
</dbReference>
<evidence type="ECO:0000256" key="7">
    <source>
        <dbReference type="RuleBase" id="RU363032"/>
    </source>
</evidence>
<dbReference type="Proteomes" id="UP000677918">
    <property type="component" value="Unassembled WGS sequence"/>
</dbReference>
<dbReference type="PROSITE" id="PS50928">
    <property type="entry name" value="ABC_TM1"/>
    <property type="match status" value="1"/>
</dbReference>
<dbReference type="Pfam" id="PF00528">
    <property type="entry name" value="BPD_transp_1"/>
    <property type="match status" value="1"/>
</dbReference>
<evidence type="ECO:0000259" key="8">
    <source>
        <dbReference type="PROSITE" id="PS50928"/>
    </source>
</evidence>
<protein>
    <submittedName>
        <fullName evidence="9">Protein lplB</fullName>
    </submittedName>
</protein>
<dbReference type="InterPro" id="IPR035906">
    <property type="entry name" value="MetI-like_sf"/>
</dbReference>
<gene>
    <name evidence="9" type="ORF">XYCOK13_24520</name>
</gene>
<dbReference type="InterPro" id="IPR000515">
    <property type="entry name" value="MetI-like"/>
</dbReference>
<dbReference type="GO" id="GO:0005886">
    <property type="term" value="C:plasma membrane"/>
    <property type="evidence" value="ECO:0007669"/>
    <property type="project" value="UniProtKB-SubCell"/>
</dbReference>
<keyword evidence="6 7" id="KW-0472">Membrane</keyword>
<feature type="transmembrane region" description="Helical" evidence="7">
    <location>
        <begin position="230"/>
        <end position="251"/>
    </location>
</feature>
<dbReference type="GO" id="GO:0055085">
    <property type="term" value="P:transmembrane transport"/>
    <property type="evidence" value="ECO:0007669"/>
    <property type="project" value="InterPro"/>
</dbReference>
<comment type="caution">
    <text evidence="9">The sequence shown here is derived from an EMBL/GenBank/DDBJ whole genome shotgun (WGS) entry which is preliminary data.</text>
</comment>
<keyword evidence="10" id="KW-1185">Reference proteome</keyword>
<keyword evidence="5 7" id="KW-1133">Transmembrane helix</keyword>
<evidence type="ECO:0000256" key="2">
    <source>
        <dbReference type="ARBA" id="ARBA00022448"/>
    </source>
</evidence>
<proteinExistence type="inferred from homology"/>
<dbReference type="InterPro" id="IPR050809">
    <property type="entry name" value="UgpAE/MalFG_permease"/>
</dbReference>
<evidence type="ECO:0000256" key="3">
    <source>
        <dbReference type="ARBA" id="ARBA00022475"/>
    </source>
</evidence>
<evidence type="ECO:0000256" key="1">
    <source>
        <dbReference type="ARBA" id="ARBA00004651"/>
    </source>
</evidence>
<evidence type="ECO:0000313" key="9">
    <source>
        <dbReference type="EMBL" id="GIQ69628.1"/>
    </source>
</evidence>
<keyword evidence="3" id="KW-1003">Cell membrane</keyword>
<keyword evidence="2 7" id="KW-0813">Transport</keyword>
<dbReference type="CDD" id="cd06261">
    <property type="entry name" value="TM_PBP2"/>
    <property type="match status" value="1"/>
</dbReference>
<feature type="transmembrane region" description="Helical" evidence="7">
    <location>
        <begin position="194"/>
        <end position="218"/>
    </location>
</feature>
<feature type="domain" description="ABC transmembrane type-1" evidence="8">
    <location>
        <begin position="93"/>
        <end position="308"/>
    </location>
</feature>
<feature type="transmembrane region" description="Helical" evidence="7">
    <location>
        <begin position="139"/>
        <end position="159"/>
    </location>
</feature>
<dbReference type="RefSeq" id="WP_213412422.1">
    <property type="nucleotide sequence ID" value="NZ_BOVK01000031.1"/>
</dbReference>
<dbReference type="Gene3D" id="1.10.3720.10">
    <property type="entry name" value="MetI-like"/>
    <property type="match status" value="1"/>
</dbReference>
<evidence type="ECO:0000256" key="5">
    <source>
        <dbReference type="ARBA" id="ARBA00022989"/>
    </source>
</evidence>
<evidence type="ECO:0000313" key="10">
    <source>
        <dbReference type="Proteomes" id="UP000677918"/>
    </source>
</evidence>
<dbReference type="PANTHER" id="PTHR43227:SF11">
    <property type="entry name" value="BLL4140 PROTEIN"/>
    <property type="match status" value="1"/>
</dbReference>
<dbReference type="EMBL" id="BOVK01000031">
    <property type="protein sequence ID" value="GIQ69628.1"/>
    <property type="molecule type" value="Genomic_DNA"/>
</dbReference>
<accession>A0A8J4H295</accession>
<organism evidence="9 10">
    <name type="scientific">Xylanibacillus composti</name>
    <dbReference type="NCBI Taxonomy" id="1572762"/>
    <lineage>
        <taxon>Bacteria</taxon>
        <taxon>Bacillati</taxon>
        <taxon>Bacillota</taxon>
        <taxon>Bacilli</taxon>
        <taxon>Bacillales</taxon>
        <taxon>Paenibacillaceae</taxon>
        <taxon>Xylanibacillus</taxon>
    </lineage>
</organism>
<name>A0A8J4H295_9BACL</name>
<comment type="subcellular location">
    <subcellularLocation>
        <location evidence="1 7">Cell membrane</location>
        <topology evidence="1 7">Multi-pass membrane protein</topology>
    </subcellularLocation>
</comment>
<reference evidence="9" key="1">
    <citation type="submission" date="2021-04" db="EMBL/GenBank/DDBJ databases">
        <title>Draft genome sequence of Xylanibacillus composti strain K13.</title>
        <authorList>
            <person name="Uke A."/>
            <person name="Chhe C."/>
            <person name="Baramee S."/>
            <person name="Kosugi A."/>
        </authorList>
    </citation>
    <scope>NUCLEOTIDE SEQUENCE</scope>
    <source>
        <strain evidence="9">K13</strain>
    </source>
</reference>
<dbReference type="AlphaFoldDB" id="A0A8J4H295"/>
<evidence type="ECO:0000256" key="4">
    <source>
        <dbReference type="ARBA" id="ARBA00022692"/>
    </source>
</evidence>
<feature type="transmembrane region" description="Helical" evidence="7">
    <location>
        <begin position="92"/>
        <end position="118"/>
    </location>
</feature>
<evidence type="ECO:0000256" key="6">
    <source>
        <dbReference type="ARBA" id="ARBA00023136"/>
    </source>
</evidence>
<comment type="similarity">
    <text evidence="7">Belongs to the binding-protein-dependent transport system permease family.</text>
</comment>
<dbReference type="SUPFAM" id="SSF161098">
    <property type="entry name" value="MetI-like"/>
    <property type="match status" value="1"/>
</dbReference>
<sequence length="321" mass="36595">MAATEPSPTLHPPTLQRKSSGKKFISYWRKTWPLHVLLLPAVVIALIYNYTPMFGIIIAFMDYRPWLGFSGSPWVGWENFEYLFGYRDARQVIWNTVLIASLKILMQMFVPVIFALLLNEIRIIWYKRTAQTLVYLPHFLSWVILGGIFVDILSIRGGIVNRFLGVFGIEPIFFLANGDWFRITVILSDIWKDFGFSAIIFLAAIAGINPALYEAAAIDGANRWQQVMRITVPGIMPIFIVVVTLSLGRVLDAGFDQIFNLYNPLVYEKGDIIDTFVYRVGLQGAQFSFATAVGLFKSVIGFILIVISYRMAYKWAGYRIF</sequence>
<feature type="transmembrane region" description="Helical" evidence="7">
    <location>
        <begin position="36"/>
        <end position="61"/>
    </location>
</feature>